<gene>
    <name evidence="2" type="ORF">SO802_016060</name>
</gene>
<reference evidence="2 3" key="1">
    <citation type="submission" date="2024-01" db="EMBL/GenBank/DDBJ databases">
        <title>A telomere-to-telomere, gap-free genome of sweet tea (Lithocarpus litseifolius).</title>
        <authorList>
            <person name="Zhou J."/>
        </authorList>
    </citation>
    <scope>NUCLEOTIDE SEQUENCE [LARGE SCALE GENOMIC DNA]</scope>
    <source>
        <strain evidence="2">Zhou-2022a</strain>
        <tissue evidence="2">Leaf</tissue>
    </source>
</reference>
<dbReference type="InterPro" id="IPR003676">
    <property type="entry name" value="SAUR_fam"/>
</dbReference>
<dbReference type="GO" id="GO:0009733">
    <property type="term" value="P:response to auxin"/>
    <property type="evidence" value="ECO:0007669"/>
    <property type="project" value="InterPro"/>
</dbReference>
<evidence type="ECO:0000313" key="3">
    <source>
        <dbReference type="Proteomes" id="UP001459277"/>
    </source>
</evidence>
<proteinExistence type="inferred from homology"/>
<organism evidence="2 3">
    <name type="scientific">Lithocarpus litseifolius</name>
    <dbReference type="NCBI Taxonomy" id="425828"/>
    <lineage>
        <taxon>Eukaryota</taxon>
        <taxon>Viridiplantae</taxon>
        <taxon>Streptophyta</taxon>
        <taxon>Embryophyta</taxon>
        <taxon>Tracheophyta</taxon>
        <taxon>Spermatophyta</taxon>
        <taxon>Magnoliopsida</taxon>
        <taxon>eudicotyledons</taxon>
        <taxon>Gunneridae</taxon>
        <taxon>Pentapetalae</taxon>
        <taxon>rosids</taxon>
        <taxon>fabids</taxon>
        <taxon>Fagales</taxon>
        <taxon>Fagaceae</taxon>
        <taxon>Lithocarpus</taxon>
    </lineage>
</organism>
<dbReference type="Pfam" id="PF02519">
    <property type="entry name" value="Auxin_inducible"/>
    <property type="match status" value="1"/>
</dbReference>
<dbReference type="PANTHER" id="PTHR31374:SF30">
    <property type="entry name" value="SAUR-LIKE AUXIN-RESPONSIVE FAMILY PROTEIN"/>
    <property type="match status" value="1"/>
</dbReference>
<protein>
    <submittedName>
        <fullName evidence="2">Uncharacterized protein</fullName>
    </submittedName>
</protein>
<evidence type="ECO:0000256" key="1">
    <source>
        <dbReference type="ARBA" id="ARBA00006974"/>
    </source>
</evidence>
<name>A0AAW2CW34_9ROSI</name>
<comment type="similarity">
    <text evidence="1">Belongs to the ARG7 family.</text>
</comment>
<evidence type="ECO:0000313" key="2">
    <source>
        <dbReference type="EMBL" id="KAL0002279.1"/>
    </source>
</evidence>
<keyword evidence="3" id="KW-1185">Reference proteome</keyword>
<sequence>MGEKEIWPPPIYRRLKNEETEKDEVRKGYVPVLVGKGAILEKIFIPTKLLMHPDIVALLKNSADEFGYQQHGLLKIPYDSESFKLLVKNISKGKFYRYEAKVGSARSEDPKVNSSREGLRQGFVREREEALRANFREFRNRNRRCVLRQDRERSGDSAVQSLRSDQYQPLIAGEAVQDSGLTRCFDGFDSRHRYRFQSENCRVDSDSRGGDSVSACRGARGILLEFENAVLHEPSRVPPTIYGIAIWSNSSALICGFLKWLALYIIV</sequence>
<dbReference type="AlphaFoldDB" id="A0AAW2CW34"/>
<comment type="caution">
    <text evidence="2">The sequence shown here is derived from an EMBL/GenBank/DDBJ whole genome shotgun (WGS) entry which is preliminary data.</text>
</comment>
<dbReference type="PANTHER" id="PTHR31374">
    <property type="entry name" value="AUXIN-INDUCED PROTEIN-LIKE-RELATED"/>
    <property type="match status" value="1"/>
</dbReference>
<dbReference type="EMBL" id="JAZDWU010000005">
    <property type="protein sequence ID" value="KAL0002279.1"/>
    <property type="molecule type" value="Genomic_DNA"/>
</dbReference>
<dbReference type="Proteomes" id="UP001459277">
    <property type="component" value="Unassembled WGS sequence"/>
</dbReference>
<accession>A0AAW2CW34</accession>